<dbReference type="Proteomes" id="UP000660729">
    <property type="component" value="Unassembled WGS sequence"/>
</dbReference>
<dbReference type="GO" id="GO:0005199">
    <property type="term" value="F:structural constituent of cell wall"/>
    <property type="evidence" value="ECO:0007669"/>
    <property type="project" value="InterPro"/>
</dbReference>
<dbReference type="InterPro" id="IPR054508">
    <property type="entry name" value="PIR1-like_C"/>
</dbReference>
<dbReference type="Pfam" id="PF22799">
    <property type="entry name" value="PIR1-like_C"/>
    <property type="match status" value="1"/>
</dbReference>
<dbReference type="PANTHER" id="PTHR47254:SF2">
    <property type="entry name" value="COVALENTLY-LINKED CELL WALL PROTEIN"/>
    <property type="match status" value="1"/>
</dbReference>
<dbReference type="GO" id="GO:0031505">
    <property type="term" value="P:fungal-type cell wall organization"/>
    <property type="evidence" value="ECO:0007669"/>
    <property type="project" value="UniProtKB-ARBA"/>
</dbReference>
<protein>
    <submittedName>
        <fullName evidence="5">Cell wall mannoprotein</fullName>
    </submittedName>
</protein>
<evidence type="ECO:0000313" key="5">
    <source>
        <dbReference type="EMBL" id="KAF7192554.1"/>
    </source>
</evidence>
<feature type="chain" id="PRO_5034644910" evidence="3">
    <location>
        <begin position="17"/>
        <end position="359"/>
    </location>
</feature>
<feature type="domain" description="Cell wall mannoprotein PIR1-like C-terminal" evidence="4">
    <location>
        <begin position="75"/>
        <end position="148"/>
    </location>
</feature>
<dbReference type="Pfam" id="PF00399">
    <property type="entry name" value="PIR"/>
    <property type="match status" value="6"/>
</dbReference>
<dbReference type="OrthoDB" id="5415592at2759"/>
<keyword evidence="2" id="KW-0677">Repeat</keyword>
<accession>A0A8H6VLK6</accession>
<organism evidence="5 6">
    <name type="scientific">Pseudocercospora fuligena</name>
    <dbReference type="NCBI Taxonomy" id="685502"/>
    <lineage>
        <taxon>Eukaryota</taxon>
        <taxon>Fungi</taxon>
        <taxon>Dikarya</taxon>
        <taxon>Ascomycota</taxon>
        <taxon>Pezizomycotina</taxon>
        <taxon>Dothideomycetes</taxon>
        <taxon>Dothideomycetidae</taxon>
        <taxon>Mycosphaerellales</taxon>
        <taxon>Mycosphaerellaceae</taxon>
        <taxon>Pseudocercospora</taxon>
    </lineage>
</organism>
<sequence length="359" mass="36368">MRYSLAPVALAALAAANPMPQGVTSAISPSTSAPAGCQPDYSGEFQIQVVNVTSTAKRGVQKRQSGTLKLTLSGGILKDQDGRTGYIAANRQFQFDKPAQTGAIYTAGWSACANNTLAIGGDAIFQQCLSGTFYNLYDEATSAQCSPVYIEIINGGSSSGGASQVGDGQVTAASQMPDGQVTATPVSPVSQISDGQIQATTGNPVTQISDGQIQGPTGNPVTQISDGQIQGPTGQPVTQISDGQIQATTGAPVTQICMSTFTPRYAAHADSSSTADGQIQAPTSTMVSPITQISDGQVQAPTGSPITQISDGQVQAPTNGSAVATATPSVQPYTGAAVLPTMRAELFGLAAGVFAVAML</sequence>
<evidence type="ECO:0000313" key="6">
    <source>
        <dbReference type="Proteomes" id="UP000660729"/>
    </source>
</evidence>
<dbReference type="PROSITE" id="PS50256">
    <property type="entry name" value="PIR_REPEAT_2"/>
    <property type="match status" value="4"/>
</dbReference>
<keyword evidence="1 3" id="KW-0732">Signal</keyword>
<reference evidence="5" key="1">
    <citation type="submission" date="2020-04" db="EMBL/GenBank/DDBJ databases">
        <title>Draft genome resource of the tomato pathogen Pseudocercospora fuligena.</title>
        <authorList>
            <person name="Zaccaron A."/>
        </authorList>
    </citation>
    <scope>NUCLEOTIDE SEQUENCE</scope>
    <source>
        <strain evidence="5">PF001</strain>
    </source>
</reference>
<dbReference type="GO" id="GO:0009277">
    <property type="term" value="C:fungal-type cell wall"/>
    <property type="evidence" value="ECO:0007669"/>
    <property type="project" value="TreeGrafter"/>
</dbReference>
<dbReference type="PROSITE" id="PS00929">
    <property type="entry name" value="PIR_REPEAT_1"/>
    <property type="match status" value="1"/>
</dbReference>
<gene>
    <name evidence="5" type="ORF">HII31_06101</name>
</gene>
<comment type="caution">
    <text evidence="5">The sequence shown here is derived from an EMBL/GenBank/DDBJ whole genome shotgun (WGS) entry which is preliminary data.</text>
</comment>
<evidence type="ECO:0000256" key="3">
    <source>
        <dbReference type="SAM" id="SignalP"/>
    </source>
</evidence>
<keyword evidence="6" id="KW-1185">Reference proteome</keyword>
<name>A0A8H6VLK6_9PEZI</name>
<dbReference type="PANTHER" id="PTHR47254">
    <property type="entry name" value="CELL WALL MANNOPROTEIN CIS3-RELATED"/>
    <property type="match status" value="1"/>
</dbReference>
<dbReference type="AlphaFoldDB" id="A0A8H6VLK6"/>
<evidence type="ECO:0000256" key="1">
    <source>
        <dbReference type="ARBA" id="ARBA00022729"/>
    </source>
</evidence>
<feature type="signal peptide" evidence="3">
    <location>
        <begin position="1"/>
        <end position="16"/>
    </location>
</feature>
<dbReference type="EMBL" id="JABCIY010000119">
    <property type="protein sequence ID" value="KAF7192554.1"/>
    <property type="molecule type" value="Genomic_DNA"/>
</dbReference>
<evidence type="ECO:0000259" key="4">
    <source>
        <dbReference type="Pfam" id="PF22799"/>
    </source>
</evidence>
<dbReference type="InterPro" id="IPR051153">
    <property type="entry name" value="Yeast_CWMannoprotein_PIR"/>
</dbReference>
<proteinExistence type="predicted"/>
<evidence type="ECO:0000256" key="2">
    <source>
        <dbReference type="ARBA" id="ARBA00022737"/>
    </source>
</evidence>
<dbReference type="InterPro" id="IPR000420">
    <property type="entry name" value="Yeast_PIR_rpt"/>
</dbReference>